<protein>
    <recommendedName>
        <fullName evidence="3">Sulfotransferase domain-containing protein</fullName>
    </recommendedName>
</protein>
<dbReference type="OrthoDB" id="7691129at2"/>
<comment type="caution">
    <text evidence="1">The sequence shown here is derived from an EMBL/GenBank/DDBJ whole genome shotgun (WGS) entry which is preliminary data.</text>
</comment>
<dbReference type="AlphaFoldDB" id="A0A2T5JKV6"/>
<evidence type="ECO:0000313" key="1">
    <source>
        <dbReference type="EMBL" id="PTR07310.1"/>
    </source>
</evidence>
<organism evidence="1 2">
    <name type="scientific">Cereibacter azotoformans</name>
    <dbReference type="NCBI Taxonomy" id="43057"/>
    <lineage>
        <taxon>Bacteria</taxon>
        <taxon>Pseudomonadati</taxon>
        <taxon>Pseudomonadota</taxon>
        <taxon>Alphaproteobacteria</taxon>
        <taxon>Rhodobacterales</taxon>
        <taxon>Paracoccaceae</taxon>
        <taxon>Cereibacter</taxon>
    </lineage>
</organism>
<dbReference type="EMBL" id="QAOT01000042">
    <property type="protein sequence ID" value="PTR07310.1"/>
    <property type="molecule type" value="Genomic_DNA"/>
</dbReference>
<accession>A0A2T5JKV6</accession>
<dbReference type="InterPro" id="IPR027417">
    <property type="entry name" value="P-loop_NTPase"/>
</dbReference>
<keyword evidence="2" id="KW-1185">Reference proteome</keyword>
<dbReference type="Proteomes" id="UP000244060">
    <property type="component" value="Unassembled WGS sequence"/>
</dbReference>
<reference evidence="1 2" key="1">
    <citation type="submission" date="2018-04" db="EMBL/GenBank/DDBJ databases">
        <title>Genomic Encyclopedia of Type Strains, Phase III (KMG-III): the genomes of soil and plant-associated and newly described type strains.</title>
        <authorList>
            <person name="Whitman W."/>
        </authorList>
    </citation>
    <scope>NUCLEOTIDE SEQUENCE [LARGE SCALE GENOMIC DNA]</scope>
    <source>
        <strain evidence="1 2">KA25</strain>
    </source>
</reference>
<name>A0A2T5JKV6_9RHOB</name>
<gene>
    <name evidence="1" type="ORF">C8J28_1425</name>
</gene>
<dbReference type="Gene3D" id="3.40.50.300">
    <property type="entry name" value="P-loop containing nucleotide triphosphate hydrolases"/>
    <property type="match status" value="1"/>
</dbReference>
<proteinExistence type="predicted"/>
<sequence>MPPDAMTATDAAGSKVSDACGAPAAWFIVTSHGWSASHWLAHNLSRHPRVACVHSSAALPGDRDEPYDVSELLARKDFATIFAMLAQFRAGYGARGVMRPADLYRPMEAQGDARLIGSVHTFRLRDLPGMVSDLSPPDRNLRIVNLIRHPVNLVNSGAGQFELTFRLDLNELQWITRRIVETGLETFERIAARHQLFPGDPEVLSFFGACVTLKGLAADFAARDALLGHGLAGYAGSLRQEDVTREPAVFRDLVHRLGDGAVGCPSAYLDLVFADSRRNVHNARRRPTDPSALFADWAPWQQEAFAFCLDTFGLRAPYEAEGYDLSMVPPGQTFA</sequence>
<evidence type="ECO:0000313" key="2">
    <source>
        <dbReference type="Proteomes" id="UP000244060"/>
    </source>
</evidence>
<evidence type="ECO:0008006" key="3">
    <source>
        <dbReference type="Google" id="ProtNLM"/>
    </source>
</evidence>
<dbReference type="SUPFAM" id="SSF52540">
    <property type="entry name" value="P-loop containing nucleoside triphosphate hydrolases"/>
    <property type="match status" value="1"/>
</dbReference>